<dbReference type="EMBL" id="JBBKZV010000008">
    <property type="protein sequence ID" value="MEJ8823509.1"/>
    <property type="molecule type" value="Genomic_DNA"/>
</dbReference>
<protein>
    <submittedName>
        <fullName evidence="2">Uncharacterized protein</fullName>
    </submittedName>
</protein>
<feature type="signal peptide" evidence="1">
    <location>
        <begin position="1"/>
        <end position="19"/>
    </location>
</feature>
<dbReference type="RefSeq" id="WP_340364541.1">
    <property type="nucleotide sequence ID" value="NZ_JBBKZV010000008.1"/>
</dbReference>
<proteinExistence type="predicted"/>
<comment type="caution">
    <text evidence="2">The sequence shown here is derived from an EMBL/GenBank/DDBJ whole genome shotgun (WGS) entry which is preliminary data.</text>
</comment>
<dbReference type="Proteomes" id="UP001363010">
    <property type="component" value="Unassembled WGS sequence"/>
</dbReference>
<gene>
    <name evidence="2" type="ORF">WKW80_15935</name>
</gene>
<evidence type="ECO:0000256" key="1">
    <source>
        <dbReference type="SAM" id="SignalP"/>
    </source>
</evidence>
<keyword evidence="3" id="KW-1185">Reference proteome</keyword>
<keyword evidence="1" id="KW-0732">Signal</keyword>
<sequence>MTTTLRRLGFMLLLVLALAQHKDIEAQDHKTHSVPDTEVARCVNAAREACANVAAQMIASIEATCGHFGLGWACGLARSYWNAPREKDAEWVNGKCQQEALKQCTTAKP</sequence>
<reference evidence="2 3" key="1">
    <citation type="submission" date="2024-03" db="EMBL/GenBank/DDBJ databases">
        <title>Novel species of the genus Variovorax.</title>
        <authorList>
            <person name="Liu Q."/>
            <person name="Xin Y.-H."/>
        </authorList>
    </citation>
    <scope>NUCLEOTIDE SEQUENCE [LARGE SCALE GENOMIC DNA]</scope>
    <source>
        <strain evidence="2 3">KACC 18501</strain>
    </source>
</reference>
<organism evidence="2 3">
    <name type="scientific">Variovorax humicola</name>
    <dbReference type="NCBI Taxonomy" id="1769758"/>
    <lineage>
        <taxon>Bacteria</taxon>
        <taxon>Pseudomonadati</taxon>
        <taxon>Pseudomonadota</taxon>
        <taxon>Betaproteobacteria</taxon>
        <taxon>Burkholderiales</taxon>
        <taxon>Comamonadaceae</taxon>
        <taxon>Variovorax</taxon>
    </lineage>
</organism>
<evidence type="ECO:0000313" key="3">
    <source>
        <dbReference type="Proteomes" id="UP001363010"/>
    </source>
</evidence>
<accession>A0ABU8W0C1</accession>
<feature type="chain" id="PRO_5046709635" evidence="1">
    <location>
        <begin position="20"/>
        <end position="109"/>
    </location>
</feature>
<name>A0ABU8W0C1_9BURK</name>
<evidence type="ECO:0000313" key="2">
    <source>
        <dbReference type="EMBL" id="MEJ8823509.1"/>
    </source>
</evidence>